<dbReference type="InterPro" id="IPR001845">
    <property type="entry name" value="HTH_ArsR_DNA-bd_dom"/>
</dbReference>
<dbReference type="InterPro" id="IPR051011">
    <property type="entry name" value="Metal_resp_trans_reg"/>
</dbReference>
<reference evidence="6" key="1">
    <citation type="journal article" date="2014" name="Int. J. Syst. Evol. Microbiol.">
        <title>Complete genome sequence of Corynebacterium casei LMG S-19264T (=DSM 44701T), isolated from a smear-ripened cheese.</title>
        <authorList>
            <consortium name="US DOE Joint Genome Institute (JGI-PGF)"/>
            <person name="Walter F."/>
            <person name="Albersmeier A."/>
            <person name="Kalinowski J."/>
            <person name="Ruckert C."/>
        </authorList>
    </citation>
    <scope>NUCLEOTIDE SEQUENCE</scope>
    <source>
        <strain evidence="6">CGMCC 4.7299</strain>
    </source>
</reference>
<reference evidence="6" key="2">
    <citation type="submission" date="2020-09" db="EMBL/GenBank/DDBJ databases">
        <authorList>
            <person name="Sun Q."/>
            <person name="Zhou Y."/>
        </authorList>
    </citation>
    <scope>NUCLEOTIDE SEQUENCE</scope>
    <source>
        <strain evidence="6">CGMCC 4.7299</strain>
    </source>
</reference>
<protein>
    <submittedName>
        <fullName evidence="6">ArsR family transcriptional regulator</fullName>
    </submittedName>
</protein>
<dbReference type="PRINTS" id="PR00778">
    <property type="entry name" value="HTHARSR"/>
</dbReference>
<keyword evidence="3" id="KW-0804">Transcription</keyword>
<name>A0A8J3BWD5_9ACTN</name>
<dbReference type="GO" id="GO:0003677">
    <property type="term" value="F:DNA binding"/>
    <property type="evidence" value="ECO:0007669"/>
    <property type="project" value="UniProtKB-KW"/>
</dbReference>
<dbReference type="Pfam" id="PF01022">
    <property type="entry name" value="HTH_5"/>
    <property type="match status" value="1"/>
</dbReference>
<dbReference type="Gene3D" id="1.10.10.10">
    <property type="entry name" value="Winged helix-like DNA-binding domain superfamily/Winged helix DNA-binding domain"/>
    <property type="match status" value="1"/>
</dbReference>
<dbReference type="SUPFAM" id="SSF46785">
    <property type="entry name" value="Winged helix' DNA-binding domain"/>
    <property type="match status" value="1"/>
</dbReference>
<evidence type="ECO:0000313" key="7">
    <source>
        <dbReference type="Proteomes" id="UP000656042"/>
    </source>
</evidence>
<dbReference type="PROSITE" id="PS50987">
    <property type="entry name" value="HTH_ARSR_2"/>
    <property type="match status" value="1"/>
</dbReference>
<dbReference type="InterPro" id="IPR036873">
    <property type="entry name" value="Rhodanese-like_dom_sf"/>
</dbReference>
<gene>
    <name evidence="6" type="ORF">GCM10012284_04840</name>
</gene>
<evidence type="ECO:0000259" key="4">
    <source>
        <dbReference type="PROSITE" id="PS50206"/>
    </source>
</evidence>
<feature type="domain" description="HTH arsR-type" evidence="5">
    <location>
        <begin position="11"/>
        <end position="105"/>
    </location>
</feature>
<evidence type="ECO:0000256" key="1">
    <source>
        <dbReference type="ARBA" id="ARBA00023015"/>
    </source>
</evidence>
<dbReference type="EMBL" id="BMMX01000001">
    <property type="protein sequence ID" value="GGK73922.1"/>
    <property type="molecule type" value="Genomic_DNA"/>
</dbReference>
<dbReference type="SUPFAM" id="SSF52821">
    <property type="entry name" value="Rhodanese/Cell cycle control phosphatase"/>
    <property type="match status" value="1"/>
</dbReference>
<dbReference type="GO" id="GO:0004792">
    <property type="term" value="F:thiosulfate-cyanide sulfurtransferase activity"/>
    <property type="evidence" value="ECO:0007669"/>
    <property type="project" value="InterPro"/>
</dbReference>
<accession>A0A8J3BWD5</accession>
<dbReference type="Proteomes" id="UP000656042">
    <property type="component" value="Unassembled WGS sequence"/>
</dbReference>
<sequence>MQDRPEAHRFPESEVYRQIARIGKAVASPIRLRLLDLLEKGESDVEGLAASAGVPLKNTSAQLQQLRAANLVTNRREGTRILYRLAGPEVSALVHTLESVAELRLADLRTAIGDLLGEDDLQPITAEELSPRLGDPDIMVVDVRSAADFARGHLPGAVSVPAAELESRLDAMPAGREIIAYCQGPYCVLSPRMVRLLHAHDVAARPLSGGITRWQRQGHPVEP</sequence>
<dbReference type="InterPro" id="IPR036390">
    <property type="entry name" value="WH_DNA-bd_sf"/>
</dbReference>
<proteinExistence type="predicted"/>
<comment type="caution">
    <text evidence="6">The sequence shown here is derived from an EMBL/GenBank/DDBJ whole genome shotgun (WGS) entry which is preliminary data.</text>
</comment>
<dbReference type="GO" id="GO:0003700">
    <property type="term" value="F:DNA-binding transcription factor activity"/>
    <property type="evidence" value="ECO:0007669"/>
    <property type="project" value="InterPro"/>
</dbReference>
<evidence type="ECO:0000256" key="3">
    <source>
        <dbReference type="ARBA" id="ARBA00023163"/>
    </source>
</evidence>
<feature type="domain" description="Rhodanese" evidence="4">
    <location>
        <begin position="134"/>
        <end position="223"/>
    </location>
</feature>
<dbReference type="SMART" id="SM00450">
    <property type="entry name" value="RHOD"/>
    <property type="match status" value="1"/>
</dbReference>
<keyword evidence="2" id="KW-0238">DNA-binding</keyword>
<dbReference type="SMART" id="SM00418">
    <property type="entry name" value="HTH_ARSR"/>
    <property type="match status" value="1"/>
</dbReference>
<dbReference type="InterPro" id="IPR001307">
    <property type="entry name" value="Thiosulphate_STrfase_CS"/>
</dbReference>
<dbReference type="PANTHER" id="PTHR43132">
    <property type="entry name" value="ARSENICAL RESISTANCE OPERON REPRESSOR ARSR-RELATED"/>
    <property type="match status" value="1"/>
</dbReference>
<dbReference type="InterPro" id="IPR011991">
    <property type="entry name" value="ArsR-like_HTH"/>
</dbReference>
<evidence type="ECO:0000259" key="5">
    <source>
        <dbReference type="PROSITE" id="PS50987"/>
    </source>
</evidence>
<dbReference type="InterPro" id="IPR001763">
    <property type="entry name" value="Rhodanese-like_dom"/>
</dbReference>
<dbReference type="PROSITE" id="PS50206">
    <property type="entry name" value="RHODANESE_3"/>
    <property type="match status" value="1"/>
</dbReference>
<dbReference type="Gene3D" id="3.40.250.10">
    <property type="entry name" value="Rhodanese-like domain"/>
    <property type="match status" value="1"/>
</dbReference>
<dbReference type="PANTHER" id="PTHR43132:SF8">
    <property type="entry name" value="HTH-TYPE TRANSCRIPTIONAL REGULATOR KMTR"/>
    <property type="match status" value="1"/>
</dbReference>
<keyword evidence="7" id="KW-1185">Reference proteome</keyword>
<dbReference type="RefSeq" id="WP_189077332.1">
    <property type="nucleotide sequence ID" value="NZ_BMMX01000001.1"/>
</dbReference>
<evidence type="ECO:0000313" key="6">
    <source>
        <dbReference type="EMBL" id="GGK73922.1"/>
    </source>
</evidence>
<dbReference type="CDD" id="cd00090">
    <property type="entry name" value="HTH_ARSR"/>
    <property type="match status" value="1"/>
</dbReference>
<dbReference type="Pfam" id="PF00581">
    <property type="entry name" value="Rhodanese"/>
    <property type="match status" value="1"/>
</dbReference>
<organism evidence="6 7">
    <name type="scientific">Mangrovihabitans endophyticus</name>
    <dbReference type="NCBI Taxonomy" id="1751298"/>
    <lineage>
        <taxon>Bacteria</taxon>
        <taxon>Bacillati</taxon>
        <taxon>Actinomycetota</taxon>
        <taxon>Actinomycetes</taxon>
        <taxon>Micromonosporales</taxon>
        <taxon>Micromonosporaceae</taxon>
        <taxon>Mangrovihabitans</taxon>
    </lineage>
</organism>
<evidence type="ECO:0000256" key="2">
    <source>
        <dbReference type="ARBA" id="ARBA00023125"/>
    </source>
</evidence>
<dbReference type="PROSITE" id="PS00380">
    <property type="entry name" value="RHODANESE_1"/>
    <property type="match status" value="1"/>
</dbReference>
<dbReference type="InterPro" id="IPR036388">
    <property type="entry name" value="WH-like_DNA-bd_sf"/>
</dbReference>
<keyword evidence="1" id="KW-0805">Transcription regulation</keyword>
<dbReference type="NCBIfam" id="NF033788">
    <property type="entry name" value="HTH_metalloreg"/>
    <property type="match status" value="1"/>
</dbReference>
<dbReference type="AlphaFoldDB" id="A0A8J3BWD5"/>